<organism evidence="1 2">
    <name type="scientific">Lactuca saligna</name>
    <name type="common">Willowleaf lettuce</name>
    <dbReference type="NCBI Taxonomy" id="75948"/>
    <lineage>
        <taxon>Eukaryota</taxon>
        <taxon>Viridiplantae</taxon>
        <taxon>Streptophyta</taxon>
        <taxon>Embryophyta</taxon>
        <taxon>Tracheophyta</taxon>
        <taxon>Spermatophyta</taxon>
        <taxon>Magnoliopsida</taxon>
        <taxon>eudicotyledons</taxon>
        <taxon>Gunneridae</taxon>
        <taxon>Pentapetalae</taxon>
        <taxon>asterids</taxon>
        <taxon>campanulids</taxon>
        <taxon>Asterales</taxon>
        <taxon>Asteraceae</taxon>
        <taxon>Cichorioideae</taxon>
        <taxon>Cichorieae</taxon>
        <taxon>Lactucinae</taxon>
        <taxon>Lactuca</taxon>
    </lineage>
</organism>
<proteinExistence type="predicted"/>
<dbReference type="EMBL" id="OX465085">
    <property type="protein sequence ID" value="CAI9301637.1"/>
    <property type="molecule type" value="Genomic_DNA"/>
</dbReference>
<evidence type="ECO:0000313" key="1">
    <source>
        <dbReference type="EMBL" id="CAI9301637.1"/>
    </source>
</evidence>
<name>A0AA36A1B4_LACSI</name>
<keyword evidence="2" id="KW-1185">Reference proteome</keyword>
<dbReference type="Proteomes" id="UP001177003">
    <property type="component" value="Chromosome 9"/>
</dbReference>
<dbReference type="AlphaFoldDB" id="A0AA36A1B4"/>
<evidence type="ECO:0000313" key="2">
    <source>
        <dbReference type="Proteomes" id="UP001177003"/>
    </source>
</evidence>
<reference evidence="1" key="1">
    <citation type="submission" date="2023-04" db="EMBL/GenBank/DDBJ databases">
        <authorList>
            <person name="Vijverberg K."/>
            <person name="Xiong W."/>
            <person name="Schranz E."/>
        </authorList>
    </citation>
    <scope>NUCLEOTIDE SEQUENCE</scope>
</reference>
<gene>
    <name evidence="1" type="ORF">LSALG_LOCUS40174</name>
</gene>
<protein>
    <submittedName>
        <fullName evidence="1">Uncharacterized protein</fullName>
    </submittedName>
</protein>
<sequence>MYARFSTLALIRLASQPDSIIAASSACERQALHASFKTLTLSRLASEPDSIIAASSTCKVQHPRLESSGFSAQLHCSVKLRMRVFPLSQSSWFPCARTIDEPFSTLHPVIVKLLSSKKVIPAAALLPTIFQHLCFLALGNGLATQPLPVALPRIHQHLCCLALDNSLTA</sequence>
<accession>A0AA36A1B4</accession>